<proteinExistence type="predicted"/>
<dbReference type="EMBL" id="CAJVQB010002381">
    <property type="protein sequence ID" value="CAG8572635.1"/>
    <property type="molecule type" value="Genomic_DNA"/>
</dbReference>
<feature type="compositionally biased region" description="Basic and acidic residues" evidence="1">
    <location>
        <begin position="114"/>
        <end position="124"/>
    </location>
</feature>
<dbReference type="Proteomes" id="UP000789901">
    <property type="component" value="Unassembled WGS sequence"/>
</dbReference>
<name>A0ABN7UDY4_GIGMA</name>
<keyword evidence="3" id="KW-1185">Reference proteome</keyword>
<sequence>MVIIEIEKINCTNYIKAQNCYFWIDIGFEIGSNNGEIKKYNYQKSANMDHADEIKTQKKKDEINIKAEYSNANGLENKFRNNSIQLKDQFQESIEEDSSENNDKKRITKKKLNHVSEENQTGDKESDDLPESEIESKDVTSEASEYMDITEFVTNETVDQLFNPGGSIFLKTKETKLESKTNSYLNPITYLMQHCPSLYMEA</sequence>
<feature type="region of interest" description="Disordered" evidence="1">
    <location>
        <begin position="92"/>
        <end position="142"/>
    </location>
</feature>
<evidence type="ECO:0000256" key="1">
    <source>
        <dbReference type="SAM" id="MobiDB-lite"/>
    </source>
</evidence>
<reference evidence="2 3" key="1">
    <citation type="submission" date="2021-06" db="EMBL/GenBank/DDBJ databases">
        <authorList>
            <person name="Kallberg Y."/>
            <person name="Tangrot J."/>
            <person name="Rosling A."/>
        </authorList>
    </citation>
    <scope>NUCLEOTIDE SEQUENCE [LARGE SCALE GENOMIC DNA]</scope>
    <source>
        <strain evidence="2 3">120-4 pot B 10/14</strain>
    </source>
</reference>
<comment type="caution">
    <text evidence="2">The sequence shown here is derived from an EMBL/GenBank/DDBJ whole genome shotgun (WGS) entry which is preliminary data.</text>
</comment>
<protein>
    <submittedName>
        <fullName evidence="2">43175_t:CDS:1</fullName>
    </submittedName>
</protein>
<evidence type="ECO:0000313" key="3">
    <source>
        <dbReference type="Proteomes" id="UP000789901"/>
    </source>
</evidence>
<accession>A0ABN7UDY4</accession>
<gene>
    <name evidence="2" type="ORF">GMARGA_LOCUS5561</name>
</gene>
<evidence type="ECO:0000313" key="2">
    <source>
        <dbReference type="EMBL" id="CAG8572635.1"/>
    </source>
</evidence>
<organism evidence="2 3">
    <name type="scientific">Gigaspora margarita</name>
    <dbReference type="NCBI Taxonomy" id="4874"/>
    <lineage>
        <taxon>Eukaryota</taxon>
        <taxon>Fungi</taxon>
        <taxon>Fungi incertae sedis</taxon>
        <taxon>Mucoromycota</taxon>
        <taxon>Glomeromycotina</taxon>
        <taxon>Glomeromycetes</taxon>
        <taxon>Diversisporales</taxon>
        <taxon>Gigasporaceae</taxon>
        <taxon>Gigaspora</taxon>
    </lineage>
</organism>